<feature type="domain" description="Aminotransferase class I/classII large" evidence="3">
    <location>
        <begin position="55"/>
        <end position="393"/>
    </location>
</feature>
<comment type="cofactor">
    <cofactor evidence="1">
        <name>pyridoxal 5'-phosphate</name>
        <dbReference type="ChEBI" id="CHEBI:597326"/>
    </cofactor>
</comment>
<dbReference type="PANTHER" id="PTHR13693:SF3">
    <property type="entry name" value="LD36009P"/>
    <property type="match status" value="1"/>
</dbReference>
<evidence type="ECO:0000313" key="5">
    <source>
        <dbReference type="Proteomes" id="UP000236959"/>
    </source>
</evidence>
<dbReference type="InterPro" id="IPR004839">
    <property type="entry name" value="Aminotransferase_I/II_large"/>
</dbReference>
<dbReference type="Pfam" id="PF00155">
    <property type="entry name" value="Aminotran_1_2"/>
    <property type="match status" value="1"/>
</dbReference>
<dbReference type="Gene3D" id="3.40.640.10">
    <property type="entry name" value="Type I PLP-dependent aspartate aminotransferase-like (Major domain)"/>
    <property type="match status" value="1"/>
</dbReference>
<dbReference type="Gene3D" id="3.90.1150.10">
    <property type="entry name" value="Aspartate Aminotransferase, domain 1"/>
    <property type="match status" value="1"/>
</dbReference>
<accession>A0A2S3UK20</accession>
<dbReference type="InterPro" id="IPR015422">
    <property type="entry name" value="PyrdxlP-dep_Trfase_small"/>
</dbReference>
<evidence type="ECO:0000256" key="1">
    <source>
        <dbReference type="ARBA" id="ARBA00001933"/>
    </source>
</evidence>
<organism evidence="4 5">
    <name type="scientific">Roseibium marinum</name>
    <dbReference type="NCBI Taxonomy" id="281252"/>
    <lineage>
        <taxon>Bacteria</taxon>
        <taxon>Pseudomonadati</taxon>
        <taxon>Pseudomonadota</taxon>
        <taxon>Alphaproteobacteria</taxon>
        <taxon>Hyphomicrobiales</taxon>
        <taxon>Stappiaceae</taxon>
        <taxon>Roseibium</taxon>
    </lineage>
</organism>
<sequence length="416" mass="44169">MSSKRQAADIAFQSRIYDNAMMRRVRKIRADGQYLYHKPQTPVGSNETEIDGRRFILLGSTNYLGLAQDPRVVEAAGEASEKYGSSCTSSRLLTGTRPVHEELESRLAGFLGKEAALVFTTGYLANIGSIPALIGRHDGAYFDAEVHACIVDGVMLSGAERYRIRHNSVEDLSAKLSGSDHERKLVLIDSIYSLAGDVAPLEQIVDVADENGAWVMLDDAHGCGVIGPQGRGLAHATGVADRIPVIMGVFSKCFASTGGFVAGSAELIEHLRFNARSFLFSNALAPAQAAAALAALDILIAEPEIAERACALGERARLALRSMGWRCGGDGTQMVPVLIGDDVLAFKVTMALADAGVVVSPAVHPGVPKGKDLLRVTFPPTLTEDMFWQVLDAFQTVAAQFPEALSGAGEGAASVA</sequence>
<keyword evidence="5" id="KW-1185">Reference proteome</keyword>
<keyword evidence="2" id="KW-0808">Transferase</keyword>
<dbReference type="EMBL" id="PPCN01000018">
    <property type="protein sequence ID" value="POF28056.1"/>
    <property type="molecule type" value="Genomic_DNA"/>
</dbReference>
<dbReference type="InterPro" id="IPR015421">
    <property type="entry name" value="PyrdxlP-dep_Trfase_major"/>
</dbReference>
<gene>
    <name evidence="4" type="ORF">CLV41_11860</name>
</gene>
<dbReference type="InterPro" id="IPR015424">
    <property type="entry name" value="PyrdxlP-dep_Trfase"/>
</dbReference>
<dbReference type="Proteomes" id="UP000236959">
    <property type="component" value="Unassembled WGS sequence"/>
</dbReference>
<evidence type="ECO:0000259" key="3">
    <source>
        <dbReference type="Pfam" id="PF00155"/>
    </source>
</evidence>
<dbReference type="InterPro" id="IPR050087">
    <property type="entry name" value="AON_synthase_class-II"/>
</dbReference>
<reference evidence="4 5" key="1">
    <citation type="submission" date="2018-01" db="EMBL/GenBank/DDBJ databases">
        <title>Genomic Encyclopedia of Archaeal and Bacterial Type Strains, Phase II (KMG-II): from individual species to whole genera.</title>
        <authorList>
            <person name="Goeker M."/>
        </authorList>
    </citation>
    <scope>NUCLEOTIDE SEQUENCE [LARGE SCALE GENOMIC DNA]</scope>
    <source>
        <strain evidence="4 5">DSM 17023</strain>
    </source>
</reference>
<dbReference type="OrthoDB" id="9807157at2"/>
<dbReference type="GO" id="GO:0030170">
    <property type="term" value="F:pyridoxal phosphate binding"/>
    <property type="evidence" value="ECO:0007669"/>
    <property type="project" value="InterPro"/>
</dbReference>
<protein>
    <submittedName>
        <fullName evidence="4">8-amino-7-oxononanoate synthase</fullName>
    </submittedName>
</protein>
<evidence type="ECO:0000256" key="2">
    <source>
        <dbReference type="ARBA" id="ARBA00022679"/>
    </source>
</evidence>
<dbReference type="RefSeq" id="WP_103225374.1">
    <property type="nucleotide sequence ID" value="NZ_PPCN01000018.1"/>
</dbReference>
<dbReference type="GO" id="GO:0016740">
    <property type="term" value="F:transferase activity"/>
    <property type="evidence" value="ECO:0007669"/>
    <property type="project" value="UniProtKB-KW"/>
</dbReference>
<dbReference type="SUPFAM" id="SSF53383">
    <property type="entry name" value="PLP-dependent transferases"/>
    <property type="match status" value="1"/>
</dbReference>
<name>A0A2S3UK20_9HYPH</name>
<comment type="caution">
    <text evidence="4">The sequence shown here is derived from an EMBL/GenBank/DDBJ whole genome shotgun (WGS) entry which is preliminary data.</text>
</comment>
<proteinExistence type="predicted"/>
<dbReference type="AlphaFoldDB" id="A0A2S3UK20"/>
<dbReference type="PANTHER" id="PTHR13693">
    <property type="entry name" value="CLASS II AMINOTRANSFERASE/8-AMINO-7-OXONONANOATE SYNTHASE"/>
    <property type="match status" value="1"/>
</dbReference>
<evidence type="ECO:0000313" key="4">
    <source>
        <dbReference type="EMBL" id="POF28056.1"/>
    </source>
</evidence>